<dbReference type="AlphaFoldDB" id="A0A4S2KID9"/>
<dbReference type="Proteomes" id="UP000310200">
    <property type="component" value="Unassembled WGS sequence"/>
</dbReference>
<organism evidence="2 3">
    <name type="scientific">Temnothorax longispinosus</name>
    <dbReference type="NCBI Taxonomy" id="300112"/>
    <lineage>
        <taxon>Eukaryota</taxon>
        <taxon>Metazoa</taxon>
        <taxon>Ecdysozoa</taxon>
        <taxon>Arthropoda</taxon>
        <taxon>Hexapoda</taxon>
        <taxon>Insecta</taxon>
        <taxon>Pterygota</taxon>
        <taxon>Neoptera</taxon>
        <taxon>Endopterygota</taxon>
        <taxon>Hymenoptera</taxon>
        <taxon>Apocrita</taxon>
        <taxon>Aculeata</taxon>
        <taxon>Formicoidea</taxon>
        <taxon>Formicidae</taxon>
        <taxon>Myrmicinae</taxon>
        <taxon>Temnothorax</taxon>
    </lineage>
</organism>
<keyword evidence="3" id="KW-1185">Reference proteome</keyword>
<protein>
    <submittedName>
        <fullName evidence="2">Uncharacterized protein</fullName>
    </submittedName>
</protein>
<feature type="compositionally biased region" description="Low complexity" evidence="1">
    <location>
        <begin position="61"/>
        <end position="86"/>
    </location>
</feature>
<sequence length="167" mass="17325">MFIRVNCRGSADYVITALQEQSRPSKGADGLNRGTAGVATLARRRAPDGARCTVGDGGPGAAVRVQGAARVAPRPFSPSAAAAEAPLRNTEAGPHRNSRARSIGNSGANQSTTVPGYETSACPSFSSAGRRNPTACSERERQLAVRSEDYTCSDATDARVRGDDTST</sequence>
<evidence type="ECO:0000313" key="2">
    <source>
        <dbReference type="EMBL" id="TGZ48856.1"/>
    </source>
</evidence>
<feature type="compositionally biased region" description="Polar residues" evidence="1">
    <location>
        <begin position="103"/>
        <end position="114"/>
    </location>
</feature>
<name>A0A4S2KID9_9HYME</name>
<evidence type="ECO:0000256" key="1">
    <source>
        <dbReference type="SAM" id="MobiDB-lite"/>
    </source>
</evidence>
<proteinExistence type="predicted"/>
<feature type="region of interest" description="Disordered" evidence="1">
    <location>
        <begin position="39"/>
        <end position="148"/>
    </location>
</feature>
<evidence type="ECO:0000313" key="3">
    <source>
        <dbReference type="Proteomes" id="UP000310200"/>
    </source>
</evidence>
<gene>
    <name evidence="2" type="ORF">DBV15_08117</name>
</gene>
<accession>A0A4S2KID9</accession>
<reference evidence="2 3" key="1">
    <citation type="journal article" date="2019" name="Philos. Trans. R. Soc. Lond., B, Biol. Sci.">
        <title>Ant behaviour and brain gene expression of defending hosts depend on the ecological success of the intruding social parasite.</title>
        <authorList>
            <person name="Kaur R."/>
            <person name="Stoldt M."/>
            <person name="Jongepier E."/>
            <person name="Feldmeyer B."/>
            <person name="Menzel F."/>
            <person name="Bornberg-Bauer E."/>
            <person name="Foitzik S."/>
        </authorList>
    </citation>
    <scope>NUCLEOTIDE SEQUENCE [LARGE SCALE GENOMIC DNA]</scope>
    <source>
        <tissue evidence="2">Whole body</tissue>
    </source>
</reference>
<dbReference type="EMBL" id="QBLH01002300">
    <property type="protein sequence ID" value="TGZ48856.1"/>
    <property type="molecule type" value="Genomic_DNA"/>
</dbReference>
<comment type="caution">
    <text evidence="2">The sequence shown here is derived from an EMBL/GenBank/DDBJ whole genome shotgun (WGS) entry which is preliminary data.</text>
</comment>
<feature type="compositionally biased region" description="Basic and acidic residues" evidence="1">
    <location>
        <begin position="137"/>
        <end position="148"/>
    </location>
</feature>